<feature type="compositionally biased region" description="Basic and acidic residues" evidence="1">
    <location>
        <begin position="115"/>
        <end position="127"/>
    </location>
</feature>
<evidence type="ECO:0000313" key="3">
    <source>
        <dbReference type="Proteomes" id="UP000694415"/>
    </source>
</evidence>
<feature type="compositionally biased region" description="Low complexity" evidence="1">
    <location>
        <begin position="77"/>
        <end position="94"/>
    </location>
</feature>
<dbReference type="GeneTree" id="ENSGT00860000135827"/>
<evidence type="ECO:0000313" key="2">
    <source>
        <dbReference type="Ensembl" id="ENSMSIP00000037211.1"/>
    </source>
</evidence>
<organism evidence="2 3">
    <name type="scientific">Mus spicilegus</name>
    <name type="common">Mound-building mouse</name>
    <dbReference type="NCBI Taxonomy" id="10103"/>
    <lineage>
        <taxon>Eukaryota</taxon>
        <taxon>Metazoa</taxon>
        <taxon>Chordata</taxon>
        <taxon>Craniata</taxon>
        <taxon>Vertebrata</taxon>
        <taxon>Euteleostomi</taxon>
        <taxon>Mammalia</taxon>
        <taxon>Eutheria</taxon>
        <taxon>Euarchontoglires</taxon>
        <taxon>Glires</taxon>
        <taxon>Rodentia</taxon>
        <taxon>Myomorpha</taxon>
        <taxon>Muroidea</taxon>
        <taxon>Muridae</taxon>
        <taxon>Murinae</taxon>
        <taxon>Mus</taxon>
        <taxon>Mus</taxon>
    </lineage>
</organism>
<dbReference type="Proteomes" id="UP000694415">
    <property type="component" value="Unplaced"/>
</dbReference>
<name>A0A8C6IIY1_MUSSI</name>
<sequence>SRRSPRRRSRARGRGHCASSAGSSSRSRSTRSTWGSASTGPRRPGTPARCPALPSSPAAAATGRGDSSPRAGPAPSPCSGLGSPFLSPSSLLPSGKRRPQSYGIAAELPGQRGDTLWRQRSEKDGHRGSRAITDPFASDDV</sequence>
<keyword evidence="3" id="KW-1185">Reference proteome</keyword>
<feature type="compositionally biased region" description="Low complexity" evidence="1">
    <location>
        <begin position="47"/>
        <end position="61"/>
    </location>
</feature>
<dbReference type="Ensembl" id="ENSMSIT00000046941.1">
    <property type="protein sequence ID" value="ENSMSIP00000037211.1"/>
    <property type="gene ID" value="ENSMSIG00000031015.1"/>
</dbReference>
<evidence type="ECO:0000256" key="1">
    <source>
        <dbReference type="SAM" id="MobiDB-lite"/>
    </source>
</evidence>
<accession>A0A8C6IIY1</accession>
<protein>
    <submittedName>
        <fullName evidence="2">Uncharacterized protein</fullName>
    </submittedName>
</protein>
<feature type="compositionally biased region" description="Basic residues" evidence="1">
    <location>
        <begin position="1"/>
        <end position="15"/>
    </location>
</feature>
<proteinExistence type="predicted"/>
<reference evidence="2" key="2">
    <citation type="submission" date="2025-09" db="UniProtKB">
        <authorList>
            <consortium name="Ensembl"/>
        </authorList>
    </citation>
    <scope>IDENTIFICATION</scope>
</reference>
<feature type="region of interest" description="Disordered" evidence="1">
    <location>
        <begin position="1"/>
        <end position="141"/>
    </location>
</feature>
<reference evidence="2" key="1">
    <citation type="submission" date="2025-08" db="UniProtKB">
        <authorList>
            <consortium name="Ensembl"/>
        </authorList>
    </citation>
    <scope>IDENTIFICATION</scope>
</reference>
<dbReference type="AlphaFoldDB" id="A0A8C6IIY1"/>
<feature type="compositionally biased region" description="Low complexity" evidence="1">
    <location>
        <begin position="16"/>
        <end position="40"/>
    </location>
</feature>